<dbReference type="Pfam" id="PF01694">
    <property type="entry name" value="Rhomboid"/>
    <property type="match status" value="1"/>
</dbReference>
<feature type="transmembrane region" description="Helical" evidence="7">
    <location>
        <begin position="151"/>
        <end position="169"/>
    </location>
</feature>
<evidence type="ECO:0000256" key="6">
    <source>
        <dbReference type="ARBA" id="ARBA00023136"/>
    </source>
</evidence>
<feature type="transmembrane region" description="Helical" evidence="7">
    <location>
        <begin position="9"/>
        <end position="29"/>
    </location>
</feature>
<dbReference type="SUPFAM" id="SSF57938">
    <property type="entry name" value="DnaJ/Hsp40 cysteine-rich domain"/>
    <property type="match status" value="1"/>
</dbReference>
<evidence type="ECO:0000256" key="2">
    <source>
        <dbReference type="ARBA" id="ARBA00009045"/>
    </source>
</evidence>
<dbReference type="SUPFAM" id="SSF144091">
    <property type="entry name" value="Rhomboid-like"/>
    <property type="match status" value="1"/>
</dbReference>
<feature type="transmembrane region" description="Helical" evidence="7">
    <location>
        <begin position="175"/>
        <end position="192"/>
    </location>
</feature>
<keyword evidence="3 7" id="KW-0812">Transmembrane</keyword>
<organism evidence="9">
    <name type="scientific">marine metagenome</name>
    <dbReference type="NCBI Taxonomy" id="408172"/>
    <lineage>
        <taxon>unclassified sequences</taxon>
        <taxon>metagenomes</taxon>
        <taxon>ecological metagenomes</taxon>
    </lineage>
</organism>
<feature type="transmembrane region" description="Helical" evidence="7">
    <location>
        <begin position="120"/>
        <end position="139"/>
    </location>
</feature>
<evidence type="ECO:0000256" key="5">
    <source>
        <dbReference type="ARBA" id="ARBA00022989"/>
    </source>
</evidence>
<accession>A0A382HF18</accession>
<protein>
    <recommendedName>
        <fullName evidence="8">Peptidase S54 rhomboid domain-containing protein</fullName>
    </recommendedName>
</protein>
<proteinExistence type="inferred from homology"/>
<dbReference type="InterPro" id="IPR001305">
    <property type="entry name" value="HSP_DnaJ_Cys-rich_dom"/>
</dbReference>
<feature type="transmembrane region" description="Helical" evidence="7">
    <location>
        <begin position="62"/>
        <end position="82"/>
    </location>
</feature>
<dbReference type="GO" id="GO:0004252">
    <property type="term" value="F:serine-type endopeptidase activity"/>
    <property type="evidence" value="ECO:0007669"/>
    <property type="project" value="InterPro"/>
</dbReference>
<dbReference type="Gene3D" id="2.10.230.10">
    <property type="entry name" value="Heat shock protein DnaJ, cysteine-rich domain"/>
    <property type="match status" value="1"/>
</dbReference>
<comment type="similarity">
    <text evidence="2">Belongs to the peptidase S54 family.</text>
</comment>
<dbReference type="PANTHER" id="PTHR43731:SF14">
    <property type="entry name" value="PRESENILIN-ASSOCIATED RHOMBOID-LIKE PROTEIN, MITOCHONDRIAL"/>
    <property type="match status" value="1"/>
</dbReference>
<dbReference type="CDD" id="cd10719">
    <property type="entry name" value="DnaJ_zf"/>
    <property type="match status" value="1"/>
</dbReference>
<sequence length="285" mass="30478">MNELRKNPVTAILIISNVVIHILVGFTGGTDGTLGYLNLIKWGARYGPAIIDGEWWRLIVPIFLHIGIFHLFTNMIGLFVMARILDMEKVLGSFGYLVVYLLSGIIGNACSFYFSPNVGAGASGAIFGLFGTGTAFLILNRNRLGSTGKDTLLAMLFIVGINIVIGLVTDGVDNTAHVAGLLAGFIIGIYVIPRRDSLIKIGPITPGSEIISCKRCDGTGQLSGTTGAAFGKFQQITPCSTCSGVGQTVFESTKKNSAFTRYILSIIVVSIFVAILIMRKSIQGY</sequence>
<evidence type="ECO:0000256" key="7">
    <source>
        <dbReference type="SAM" id="Phobius"/>
    </source>
</evidence>
<dbReference type="InterPro" id="IPR036410">
    <property type="entry name" value="HSP_DnaJ_Cys-rich_dom_sf"/>
</dbReference>
<dbReference type="PANTHER" id="PTHR43731">
    <property type="entry name" value="RHOMBOID PROTEASE"/>
    <property type="match status" value="1"/>
</dbReference>
<dbReference type="GO" id="GO:0031072">
    <property type="term" value="F:heat shock protein binding"/>
    <property type="evidence" value="ECO:0007669"/>
    <property type="project" value="InterPro"/>
</dbReference>
<feature type="transmembrane region" description="Helical" evidence="7">
    <location>
        <begin position="94"/>
        <end position="114"/>
    </location>
</feature>
<evidence type="ECO:0000256" key="1">
    <source>
        <dbReference type="ARBA" id="ARBA00004141"/>
    </source>
</evidence>
<evidence type="ECO:0000313" key="9">
    <source>
        <dbReference type="EMBL" id="SVB85900.1"/>
    </source>
</evidence>
<gene>
    <name evidence="9" type="ORF">METZ01_LOCUS238754</name>
</gene>
<dbReference type="InterPro" id="IPR050925">
    <property type="entry name" value="Rhomboid_protease_S54"/>
</dbReference>
<dbReference type="InterPro" id="IPR035952">
    <property type="entry name" value="Rhomboid-like_sf"/>
</dbReference>
<dbReference type="Gene3D" id="1.20.1540.10">
    <property type="entry name" value="Rhomboid-like"/>
    <property type="match status" value="1"/>
</dbReference>
<keyword evidence="6 7" id="KW-0472">Membrane</keyword>
<comment type="subcellular location">
    <subcellularLocation>
        <location evidence="1">Membrane</location>
        <topology evidence="1">Multi-pass membrane protein</topology>
    </subcellularLocation>
</comment>
<dbReference type="GO" id="GO:0051082">
    <property type="term" value="F:unfolded protein binding"/>
    <property type="evidence" value="ECO:0007669"/>
    <property type="project" value="InterPro"/>
</dbReference>
<reference evidence="9" key="1">
    <citation type="submission" date="2018-05" db="EMBL/GenBank/DDBJ databases">
        <authorList>
            <person name="Lanie J.A."/>
            <person name="Ng W.-L."/>
            <person name="Kazmierczak K.M."/>
            <person name="Andrzejewski T.M."/>
            <person name="Davidsen T.M."/>
            <person name="Wayne K.J."/>
            <person name="Tettelin H."/>
            <person name="Glass J.I."/>
            <person name="Rusch D."/>
            <person name="Podicherti R."/>
            <person name="Tsui H.-C.T."/>
            <person name="Winkler M.E."/>
        </authorList>
    </citation>
    <scope>NUCLEOTIDE SEQUENCE</scope>
</reference>
<evidence type="ECO:0000259" key="8">
    <source>
        <dbReference type="Pfam" id="PF01694"/>
    </source>
</evidence>
<dbReference type="EMBL" id="UINC01060901">
    <property type="protein sequence ID" value="SVB85900.1"/>
    <property type="molecule type" value="Genomic_DNA"/>
</dbReference>
<keyword evidence="4" id="KW-0378">Hydrolase</keyword>
<evidence type="ECO:0000256" key="4">
    <source>
        <dbReference type="ARBA" id="ARBA00022801"/>
    </source>
</evidence>
<keyword evidence="5 7" id="KW-1133">Transmembrane helix</keyword>
<name>A0A382HF18_9ZZZZ</name>
<feature type="transmembrane region" description="Helical" evidence="7">
    <location>
        <begin position="262"/>
        <end position="282"/>
    </location>
</feature>
<dbReference type="InterPro" id="IPR022764">
    <property type="entry name" value="Peptidase_S54_rhomboid_dom"/>
</dbReference>
<dbReference type="AlphaFoldDB" id="A0A382HF18"/>
<dbReference type="GO" id="GO:0016020">
    <property type="term" value="C:membrane"/>
    <property type="evidence" value="ECO:0007669"/>
    <property type="project" value="UniProtKB-SubCell"/>
</dbReference>
<feature type="domain" description="Peptidase S54 rhomboid" evidence="8">
    <location>
        <begin position="53"/>
        <end position="193"/>
    </location>
</feature>
<evidence type="ECO:0000256" key="3">
    <source>
        <dbReference type="ARBA" id="ARBA00022692"/>
    </source>
</evidence>